<dbReference type="PANTHER" id="PTHR47356">
    <property type="entry name" value="FAD-DEPENDENT MONOOXYGENASE ASQG-RELATED"/>
    <property type="match status" value="1"/>
</dbReference>
<keyword evidence="7" id="KW-0472">Membrane</keyword>
<feature type="non-terminal residue" evidence="9">
    <location>
        <position position="332"/>
    </location>
</feature>
<dbReference type="SUPFAM" id="SSF51905">
    <property type="entry name" value="FAD/NAD(P)-binding domain"/>
    <property type="match status" value="1"/>
</dbReference>
<keyword evidence="7" id="KW-1133">Transmembrane helix</keyword>
<comment type="cofactor">
    <cofactor evidence="1">
        <name>FAD</name>
        <dbReference type="ChEBI" id="CHEBI:57692"/>
    </cofactor>
</comment>
<evidence type="ECO:0000256" key="1">
    <source>
        <dbReference type="ARBA" id="ARBA00001974"/>
    </source>
</evidence>
<evidence type="ECO:0000313" key="10">
    <source>
        <dbReference type="Proteomes" id="UP000286045"/>
    </source>
</evidence>
<dbReference type="GO" id="GO:0004497">
    <property type="term" value="F:monooxygenase activity"/>
    <property type="evidence" value="ECO:0007669"/>
    <property type="project" value="InterPro"/>
</dbReference>
<comment type="similarity">
    <text evidence="3">Belongs to the paxM FAD-dependent monooxygenase family.</text>
</comment>
<dbReference type="STRING" id="363999.A0A439CRC7"/>
<evidence type="ECO:0000256" key="6">
    <source>
        <dbReference type="ARBA" id="ARBA00023002"/>
    </source>
</evidence>
<reference evidence="9 10" key="1">
    <citation type="submission" date="2018-12" db="EMBL/GenBank/DDBJ databases">
        <title>Draft genome sequence of Xylaria grammica IHI A82.</title>
        <authorList>
            <person name="Buettner E."/>
            <person name="Kellner H."/>
        </authorList>
    </citation>
    <scope>NUCLEOTIDE SEQUENCE [LARGE SCALE GENOMIC DNA]</scope>
    <source>
        <strain evidence="9 10">IHI A82</strain>
    </source>
</reference>
<evidence type="ECO:0000256" key="4">
    <source>
        <dbReference type="ARBA" id="ARBA00022630"/>
    </source>
</evidence>
<dbReference type="GO" id="GO:0071949">
    <property type="term" value="F:FAD binding"/>
    <property type="evidence" value="ECO:0007669"/>
    <property type="project" value="InterPro"/>
</dbReference>
<keyword evidence="7" id="KW-0812">Transmembrane</keyword>
<dbReference type="Pfam" id="PF01494">
    <property type="entry name" value="FAD_binding_3"/>
    <property type="match status" value="1"/>
</dbReference>
<keyword evidence="5" id="KW-0274">FAD</keyword>
<dbReference type="PANTHER" id="PTHR47356:SF2">
    <property type="entry name" value="FAD-BINDING DOMAIN-CONTAINING PROTEIN-RELATED"/>
    <property type="match status" value="1"/>
</dbReference>
<evidence type="ECO:0000256" key="7">
    <source>
        <dbReference type="SAM" id="Phobius"/>
    </source>
</evidence>
<evidence type="ECO:0000259" key="8">
    <source>
        <dbReference type="Pfam" id="PF01494"/>
    </source>
</evidence>
<comment type="pathway">
    <text evidence="2">Secondary metabolite biosynthesis.</text>
</comment>
<evidence type="ECO:0000313" key="9">
    <source>
        <dbReference type="EMBL" id="RWA04700.1"/>
    </source>
</evidence>
<gene>
    <name evidence="9" type="ORF">EKO27_g10405</name>
</gene>
<sequence length="332" mass="36220">MEENSQTRPFRAIIVGGGLLGLTAAHIFAKTDMDYVVLEQHDDLMPDIGSLLSLMPPTFRMLDQLDLLDAVAPVVTGCGRNVFMSASDGSVWKQETLGQLVETNHGHGIRIVHRPDYVKALYNSLPESAQARIHVRKRVVRVDVADDGVAVHCADGTVEHGSIVIGADGVHSRTRQVMQSLAAGSPADAEQPNPYVTTYRMLFGNLAPPPGLFLNTNYEGAGNGVSTQILIGRTQAWLAVYEKLEAPTSKRLRWTEDDKQAVVKKWGHLYVAPGYTLDDAYQRCSGALGLINLEEGLVDKWAWKRIVLVGDAVRKLEPHAGLGYNSGAMDLV</sequence>
<dbReference type="PRINTS" id="PR00420">
    <property type="entry name" value="RNGMNOXGNASE"/>
</dbReference>
<dbReference type="EMBL" id="RYZI01000530">
    <property type="protein sequence ID" value="RWA04700.1"/>
    <property type="molecule type" value="Genomic_DNA"/>
</dbReference>
<accession>A0A439CRC7</accession>
<keyword evidence="4" id="KW-0285">Flavoprotein</keyword>
<dbReference type="Proteomes" id="UP000286045">
    <property type="component" value="Unassembled WGS sequence"/>
</dbReference>
<protein>
    <recommendedName>
        <fullName evidence="8">FAD-binding domain-containing protein</fullName>
    </recommendedName>
</protein>
<feature type="transmembrane region" description="Helical" evidence="7">
    <location>
        <begin position="12"/>
        <end position="29"/>
    </location>
</feature>
<keyword evidence="6" id="KW-0560">Oxidoreductase</keyword>
<dbReference type="InterPro" id="IPR002938">
    <property type="entry name" value="FAD-bd"/>
</dbReference>
<dbReference type="Gene3D" id="3.50.50.60">
    <property type="entry name" value="FAD/NAD(P)-binding domain"/>
    <property type="match status" value="1"/>
</dbReference>
<feature type="domain" description="FAD-binding" evidence="8">
    <location>
        <begin position="12"/>
        <end position="178"/>
    </location>
</feature>
<evidence type="ECO:0000256" key="2">
    <source>
        <dbReference type="ARBA" id="ARBA00005179"/>
    </source>
</evidence>
<dbReference type="AlphaFoldDB" id="A0A439CRC7"/>
<proteinExistence type="inferred from homology"/>
<name>A0A439CRC7_9PEZI</name>
<keyword evidence="10" id="KW-1185">Reference proteome</keyword>
<organism evidence="9 10">
    <name type="scientific">Xylaria grammica</name>
    <dbReference type="NCBI Taxonomy" id="363999"/>
    <lineage>
        <taxon>Eukaryota</taxon>
        <taxon>Fungi</taxon>
        <taxon>Dikarya</taxon>
        <taxon>Ascomycota</taxon>
        <taxon>Pezizomycotina</taxon>
        <taxon>Sordariomycetes</taxon>
        <taxon>Xylariomycetidae</taxon>
        <taxon>Xylariales</taxon>
        <taxon>Xylariaceae</taxon>
        <taxon>Xylaria</taxon>
    </lineage>
</organism>
<dbReference type="InterPro" id="IPR036188">
    <property type="entry name" value="FAD/NAD-bd_sf"/>
</dbReference>
<dbReference type="InterPro" id="IPR050562">
    <property type="entry name" value="FAD_mOase_fung"/>
</dbReference>
<comment type="caution">
    <text evidence="9">The sequence shown here is derived from an EMBL/GenBank/DDBJ whole genome shotgun (WGS) entry which is preliminary data.</text>
</comment>
<evidence type="ECO:0000256" key="3">
    <source>
        <dbReference type="ARBA" id="ARBA00007992"/>
    </source>
</evidence>
<evidence type="ECO:0000256" key="5">
    <source>
        <dbReference type="ARBA" id="ARBA00022827"/>
    </source>
</evidence>